<keyword evidence="3" id="KW-1185">Reference proteome</keyword>
<evidence type="ECO:0000256" key="1">
    <source>
        <dbReference type="SAM" id="MobiDB-lite"/>
    </source>
</evidence>
<reference evidence="2 3" key="1">
    <citation type="submission" date="2018-11" db="EMBL/GenBank/DDBJ databases">
        <authorList>
            <consortium name="Pathogen Informatics"/>
        </authorList>
    </citation>
    <scope>NUCLEOTIDE SEQUENCE [LARGE SCALE GENOMIC DNA]</scope>
</reference>
<name>A0A3P7IQW2_STRVU</name>
<protein>
    <submittedName>
        <fullName evidence="2">Uncharacterized protein</fullName>
    </submittedName>
</protein>
<feature type="compositionally biased region" description="Basic and acidic residues" evidence="1">
    <location>
        <begin position="206"/>
        <end position="220"/>
    </location>
</feature>
<dbReference type="Proteomes" id="UP000270094">
    <property type="component" value="Unassembled WGS sequence"/>
</dbReference>
<dbReference type="EMBL" id="UYYB01003729">
    <property type="protein sequence ID" value="VDM66787.1"/>
    <property type="molecule type" value="Genomic_DNA"/>
</dbReference>
<sequence length="220" mass="25606">MIFMKNEPPKRGLNAPESSREQKSRKGFFLYRAPPSPNFMDASAINPNVERMSPRSQRRDQPYIISAPLQDKSALNTLNDDYRYAGAVPGYRHDPAFEGYRGAKLRREVPIQNPMYQPAPTLYDRVHIEELALSDGPQRFGGLDQSRPMWERDLYPRATSDPCANGKIGGYDLKFSRDVIREETRDDDNFRKHDRESPSYTRPSKYARERRNTLDYIQDR</sequence>
<evidence type="ECO:0000313" key="2">
    <source>
        <dbReference type="EMBL" id="VDM66787.1"/>
    </source>
</evidence>
<feature type="region of interest" description="Disordered" evidence="1">
    <location>
        <begin position="39"/>
        <end position="58"/>
    </location>
</feature>
<gene>
    <name evidence="2" type="ORF">SVUK_LOCUS1785</name>
</gene>
<feature type="region of interest" description="Disordered" evidence="1">
    <location>
        <begin position="1"/>
        <end position="24"/>
    </location>
</feature>
<feature type="compositionally biased region" description="Basic and acidic residues" evidence="1">
    <location>
        <begin position="183"/>
        <end position="197"/>
    </location>
</feature>
<evidence type="ECO:0000313" key="3">
    <source>
        <dbReference type="Proteomes" id="UP000270094"/>
    </source>
</evidence>
<feature type="non-terminal residue" evidence="2">
    <location>
        <position position="220"/>
    </location>
</feature>
<dbReference type="AlphaFoldDB" id="A0A3P7IQW2"/>
<feature type="region of interest" description="Disordered" evidence="1">
    <location>
        <begin position="183"/>
        <end position="220"/>
    </location>
</feature>
<accession>A0A3P7IQW2</accession>
<proteinExistence type="predicted"/>
<organism evidence="2 3">
    <name type="scientific">Strongylus vulgaris</name>
    <name type="common">Blood worm</name>
    <dbReference type="NCBI Taxonomy" id="40348"/>
    <lineage>
        <taxon>Eukaryota</taxon>
        <taxon>Metazoa</taxon>
        <taxon>Ecdysozoa</taxon>
        <taxon>Nematoda</taxon>
        <taxon>Chromadorea</taxon>
        <taxon>Rhabditida</taxon>
        <taxon>Rhabditina</taxon>
        <taxon>Rhabditomorpha</taxon>
        <taxon>Strongyloidea</taxon>
        <taxon>Strongylidae</taxon>
        <taxon>Strongylus</taxon>
    </lineage>
</organism>